<evidence type="ECO:0000313" key="3">
    <source>
        <dbReference type="EMBL" id="TYP68403.1"/>
    </source>
</evidence>
<reference evidence="3 4" key="1">
    <citation type="submission" date="2019-07" db="EMBL/GenBank/DDBJ databases">
        <title>Active sludge and wastewater microbial communities from Klosterneuburg, Austria.</title>
        <authorList>
            <person name="Wagner M."/>
        </authorList>
    </citation>
    <scope>NUCLEOTIDE SEQUENCE [LARGE SCALE GENOMIC DNA]</scope>
    <source>
        <strain evidence="3 4">Nm2</strain>
    </source>
</reference>
<dbReference type="AlphaFoldDB" id="A0A5D3Y4T4"/>
<evidence type="ECO:0008006" key="5">
    <source>
        <dbReference type="Google" id="ProtNLM"/>
    </source>
</evidence>
<protein>
    <recommendedName>
        <fullName evidence="5">DUF4398 domain-containing protein</fullName>
    </recommendedName>
</protein>
<name>A0A5D3Y4T4_9PROT</name>
<feature type="chain" id="PRO_5022958154" description="DUF4398 domain-containing protein" evidence="2">
    <location>
        <begin position="30"/>
        <end position="137"/>
    </location>
</feature>
<gene>
    <name evidence="3" type="ORF">BCL69_11652</name>
</gene>
<keyword evidence="2" id="KW-0732">Signal</keyword>
<comment type="caution">
    <text evidence="3">The sequence shown here is derived from an EMBL/GenBank/DDBJ whole genome shotgun (WGS) entry which is preliminary data.</text>
</comment>
<sequence>MFNGGIMMKTNICWLALLAIGFLSGCAQMSPIASTLSDEELVANQHFIEPSNHDAVAKHYEDVAREMKAKLNAQKEQLEEYERHNYYYGRKGQNFRSHTWANIRHLENSVKENLEEAAMHRKMAQDQQRRDLSLIAK</sequence>
<keyword evidence="1" id="KW-0175">Coiled coil</keyword>
<accession>A0A5D3Y4T4</accession>
<dbReference type="EMBL" id="VNHT01000165">
    <property type="protein sequence ID" value="TYP68403.1"/>
    <property type="molecule type" value="Genomic_DNA"/>
</dbReference>
<feature type="coiled-coil region" evidence="1">
    <location>
        <begin position="57"/>
        <end position="84"/>
    </location>
</feature>
<proteinExistence type="predicted"/>
<evidence type="ECO:0000256" key="2">
    <source>
        <dbReference type="SAM" id="SignalP"/>
    </source>
</evidence>
<evidence type="ECO:0000313" key="4">
    <source>
        <dbReference type="Proteomes" id="UP000324176"/>
    </source>
</evidence>
<dbReference type="Proteomes" id="UP000324176">
    <property type="component" value="Unassembled WGS sequence"/>
</dbReference>
<feature type="signal peptide" evidence="2">
    <location>
        <begin position="1"/>
        <end position="29"/>
    </location>
</feature>
<organism evidence="3 4">
    <name type="scientific">Nitrosomonas communis</name>
    <dbReference type="NCBI Taxonomy" id="44574"/>
    <lineage>
        <taxon>Bacteria</taxon>
        <taxon>Pseudomonadati</taxon>
        <taxon>Pseudomonadota</taxon>
        <taxon>Betaproteobacteria</taxon>
        <taxon>Nitrosomonadales</taxon>
        <taxon>Nitrosomonadaceae</taxon>
        <taxon>Nitrosomonas</taxon>
    </lineage>
</organism>
<evidence type="ECO:0000256" key="1">
    <source>
        <dbReference type="SAM" id="Coils"/>
    </source>
</evidence>